<dbReference type="InterPro" id="IPR016024">
    <property type="entry name" value="ARM-type_fold"/>
</dbReference>
<dbReference type="InterPro" id="IPR011989">
    <property type="entry name" value="ARM-like"/>
</dbReference>
<reference evidence="6" key="2">
    <citation type="submission" date="2024-08" db="UniProtKB">
        <authorList>
            <consortium name="EnsemblMetazoa"/>
        </authorList>
    </citation>
    <scope>IDENTIFICATION</scope>
</reference>
<sequence length="1474" mass="166119">MALSSWMLRSQRLGHQSRRPNFRPGNKNKEEDLFTTCLKLEPQECFKAVLSKFCEHHIDEKLLLNYLNAFVKLLAHYEGKLKDTQFSRKDILLCLRLTLLNESSIIRSAGLRCIRHTIQGEADVLHINSLVIPFLIARSLDVKMDLERLESIKLIRKIVTLAPSKLDIAMARSLVSLTNEGTEGKDRMLRICLATLSEIGLLNPPLFIDSGGVTAITRNLIDCQIPKIAETLCGILLLLLDRPETRNKAHIDLHSFAAPFCDFHYKHVWKDKTRDERKLRLNCSRLALLTILKSWPGIMHFCSPKDQGGFKAIVDVLFLKQREVRKAVLDLLFDLLGLQQPEWTDELSVALSAIDPCELQSSWRLKEDFVAAEGKSVLPHLAKTTPSPTEMHLALLLYCFLESGLLAALTEVITHSDTFISVRATVLLSELLRLIQLYLPPGCCNVSPSLPTLLDYATQSKPQAMAAITALQQLHKLMQKRPASYSLHLDLIIRNSSNRKGKQKLGSHIRSKGLKSRFNQVKAALKDGDDVVKETGVLASKEVKLWNWNLIKMILKGERGYKLDLTDSSHKLFLKRLLEFFTPSQNKYSHMDLGSSPSDSMHVTTSGIEFINFLVAVKEPDCQNMAIHLFKDIHAQIAALSSSRSVHDCLFSPSHMINTHCQSYFLFIGQFARTDSGRAVLERINMFSLLQELATTTRHATYVKLIISSLDYSCPGPARNILDAVLSCDVESSRLYATQFLLVLLRARYPCFAVYAVRLLCRQLDDRCRKVTLSALTTLLEACELPDCLDTLTDLSPNFAKSGEKGELLAIKLLSTEKGFMKNSEDKILEVIANWNSHMNYRYVKIIEGEISDSLTLHQKSEDGRYERVVSNVGTRGNYRRDIFLPPHLYGQLNQHHDGFQMLTASGSVTRLVELIHKGESHTEGGILKLKAALWAVGHLSTSSIGFAYLKSLEFASGMIRLATKCSVYGVRSTAFYALGLVASTPFGADELCLNGWLAARHDRHDQWPVLEEELQDSLDISYFTSAVWGQWRKPQNHAAQAEDEATLSEDDERLIDCETSPDFSCDIRKLKQRTLPSTRTPPETCHKRSLSESKTFATSNSFDAEQRFGPYDNVIMRQRNSSITESTTSGVSSCDSLPNRQGGAAAYLQTLSPIPSSTSLSILRLPNQAERHSHRVSSNSAGSEASTSSLSGTNANELSLQNMLGYQTIRYIRRRDSLNFTRTERDDYLFRPPPQSRRSLTSETLSNTEPCATIHYSSFTSYKFDPIYEPAKVYKPKDAVYRGICLPKSLNDMFPTEPEPYGSLADSMSQLAVPPNKDADSWKHFKDTCLLCSQNSTAEVEDFSESPVKEEILKVSERLGNPVMSRTYKNQLLRLKQKDSAMFKDVCVYSEVCKMFSESSYLLITRRILHELFLDVEYAKCFEAPRKLLGLKEPERKSTGDIDLSPTEFKTLDSLKLISSENKFPIRTRTNTD</sequence>
<dbReference type="GO" id="GO:0051897">
    <property type="term" value="P:positive regulation of phosphatidylinositol 3-kinase/protein kinase B signal transduction"/>
    <property type="evidence" value="ECO:0007669"/>
    <property type="project" value="TreeGrafter"/>
</dbReference>
<accession>A0AAR5QHJ5</accession>
<feature type="region of interest" description="Disordered" evidence="2">
    <location>
        <begin position="1168"/>
        <end position="1195"/>
    </location>
</feature>
<reference evidence="7" key="1">
    <citation type="journal article" date="2013" name="Genome Biol.">
        <title>Draft genome of the mountain pine beetle, Dendroctonus ponderosae Hopkins, a major forest pest.</title>
        <authorList>
            <person name="Keeling C.I."/>
            <person name="Yuen M.M."/>
            <person name="Liao N.Y."/>
            <person name="Docking T.R."/>
            <person name="Chan S.K."/>
            <person name="Taylor G.A."/>
            <person name="Palmquist D.L."/>
            <person name="Jackman S.D."/>
            <person name="Nguyen A."/>
            <person name="Li M."/>
            <person name="Henderson H."/>
            <person name="Janes J.K."/>
            <person name="Zhao Y."/>
            <person name="Pandoh P."/>
            <person name="Moore R."/>
            <person name="Sperling F.A."/>
            <person name="Huber D.P."/>
            <person name="Birol I."/>
            <person name="Jones S.J."/>
            <person name="Bohlmann J."/>
        </authorList>
    </citation>
    <scope>NUCLEOTIDE SEQUENCE</scope>
</reference>
<proteinExistence type="inferred from homology"/>
<dbReference type="SMART" id="SM01310">
    <property type="entry name" value="RICTOR_V"/>
    <property type="match status" value="1"/>
</dbReference>
<dbReference type="KEGG" id="dpa:109546249"/>
<dbReference type="InterPro" id="IPR028268">
    <property type="entry name" value="Pianissimo_fam"/>
</dbReference>
<dbReference type="Gene3D" id="1.25.10.10">
    <property type="entry name" value="Leucine-rich Repeat Variant"/>
    <property type="match status" value="1"/>
</dbReference>
<keyword evidence="7" id="KW-1185">Reference proteome</keyword>
<dbReference type="SMART" id="SM01303">
    <property type="entry name" value="RasGEF_N_2"/>
    <property type="match status" value="1"/>
</dbReference>
<dbReference type="GO" id="GO:0043539">
    <property type="term" value="F:protein serine/threonine kinase activator activity"/>
    <property type="evidence" value="ECO:0007669"/>
    <property type="project" value="TreeGrafter"/>
</dbReference>
<dbReference type="GO" id="GO:0031932">
    <property type="term" value="C:TORC2 complex"/>
    <property type="evidence" value="ECO:0007669"/>
    <property type="project" value="InterPro"/>
</dbReference>
<evidence type="ECO:0000259" key="4">
    <source>
        <dbReference type="SMART" id="SM01308"/>
    </source>
</evidence>
<dbReference type="GO" id="GO:0038203">
    <property type="term" value="P:TORC2 signaling"/>
    <property type="evidence" value="ECO:0007669"/>
    <property type="project" value="TreeGrafter"/>
</dbReference>
<feature type="region of interest" description="Disordered" evidence="2">
    <location>
        <begin position="1"/>
        <end position="27"/>
    </location>
</feature>
<organism evidence="6 7">
    <name type="scientific">Dendroctonus ponderosae</name>
    <name type="common">Mountain pine beetle</name>
    <dbReference type="NCBI Taxonomy" id="77166"/>
    <lineage>
        <taxon>Eukaryota</taxon>
        <taxon>Metazoa</taxon>
        <taxon>Ecdysozoa</taxon>
        <taxon>Arthropoda</taxon>
        <taxon>Hexapoda</taxon>
        <taxon>Insecta</taxon>
        <taxon>Pterygota</taxon>
        <taxon>Neoptera</taxon>
        <taxon>Endopterygota</taxon>
        <taxon>Coleoptera</taxon>
        <taxon>Polyphaga</taxon>
        <taxon>Cucujiformia</taxon>
        <taxon>Curculionidae</taxon>
        <taxon>Scolytinae</taxon>
        <taxon>Dendroctonus</taxon>
    </lineage>
</organism>
<evidence type="ECO:0000313" key="6">
    <source>
        <dbReference type="EnsemblMetazoa" id="XP_019772703.1"/>
    </source>
</evidence>
<dbReference type="PANTHER" id="PTHR13298">
    <property type="entry name" value="CYTOSOLIC REGULATOR PIANISSIMO"/>
    <property type="match status" value="1"/>
</dbReference>
<dbReference type="EnsemblMetazoa" id="XM_019917144.1">
    <property type="protein sequence ID" value="XP_019772703.1"/>
    <property type="gene ID" value="LOC109546249"/>
</dbReference>
<feature type="compositionally biased region" description="Low complexity" evidence="2">
    <location>
        <begin position="1178"/>
        <end position="1195"/>
    </location>
</feature>
<dbReference type="SMART" id="SM01307">
    <property type="entry name" value="RICTOR_M"/>
    <property type="match status" value="1"/>
</dbReference>
<feature type="domain" description="Rapamycin-insensitive companion of mTOR N-terminal" evidence="4">
    <location>
        <begin position="64"/>
        <end position="440"/>
    </location>
</feature>
<name>A0AAR5QHJ5_DENPD</name>
<dbReference type="CTD" id="253260"/>
<dbReference type="Pfam" id="PF14664">
    <property type="entry name" value="RICTOR_N"/>
    <property type="match status" value="1"/>
</dbReference>
<dbReference type="Pfam" id="PF14668">
    <property type="entry name" value="RICTOR_V"/>
    <property type="match status" value="1"/>
</dbReference>
<feature type="domain" description="Rapamycin-insensitive companion of mTOR" evidence="5">
    <location>
        <begin position="927"/>
        <end position="999"/>
    </location>
</feature>
<comment type="similarity">
    <text evidence="1">Belongs to the RICTOR family.</text>
</comment>
<feature type="domain" description="Rapamycin-insensitive companion of mTOR middle" evidence="3">
    <location>
        <begin position="523"/>
        <end position="747"/>
    </location>
</feature>
<dbReference type="SUPFAM" id="SSF48371">
    <property type="entry name" value="ARM repeat"/>
    <property type="match status" value="2"/>
</dbReference>
<dbReference type="Pfam" id="PF14663">
    <property type="entry name" value="RasGEF_N_2"/>
    <property type="match status" value="1"/>
</dbReference>
<dbReference type="Proteomes" id="UP000019118">
    <property type="component" value="Unassembled WGS sequence"/>
</dbReference>
<evidence type="ECO:0000313" key="7">
    <source>
        <dbReference type="Proteomes" id="UP000019118"/>
    </source>
</evidence>
<dbReference type="InterPro" id="IPR029452">
    <property type="entry name" value="RICTOR_V"/>
</dbReference>
<dbReference type="GeneID" id="109546249"/>
<evidence type="ECO:0008006" key="8">
    <source>
        <dbReference type="Google" id="ProtNLM"/>
    </source>
</evidence>
<dbReference type="Pfam" id="PF14666">
    <property type="entry name" value="RICTOR_M"/>
    <property type="match status" value="1"/>
</dbReference>
<dbReference type="InterPro" id="IPR028267">
    <property type="entry name" value="Pianissimo_N"/>
</dbReference>
<evidence type="ECO:0000256" key="1">
    <source>
        <dbReference type="ARBA" id="ARBA00008878"/>
    </source>
</evidence>
<evidence type="ECO:0000259" key="3">
    <source>
        <dbReference type="SMART" id="SM01307"/>
    </source>
</evidence>
<evidence type="ECO:0000256" key="2">
    <source>
        <dbReference type="SAM" id="MobiDB-lite"/>
    </source>
</evidence>
<evidence type="ECO:0000259" key="5">
    <source>
        <dbReference type="SMART" id="SM01310"/>
    </source>
</evidence>
<dbReference type="InterPro" id="IPR029453">
    <property type="entry name" value="Rictor_IV"/>
</dbReference>
<protein>
    <recommendedName>
        <fullName evidence="8">Rapamycin-insensitive companion of mTOR</fullName>
    </recommendedName>
</protein>
<dbReference type="InterPro" id="IPR029451">
    <property type="entry name" value="RICTOR_M"/>
</dbReference>
<dbReference type="PANTHER" id="PTHR13298:SF11">
    <property type="entry name" value="RAPAMYCIN-INSENSITIVE COMPANION OF MTOR"/>
    <property type="match status" value="1"/>
</dbReference>
<dbReference type="SMART" id="SM01308">
    <property type="entry name" value="RICTOR_N"/>
    <property type="match status" value="1"/>
</dbReference>